<sequence length="668" mass="75131">MADRKSSEYHKPNHNFPVSINKRKNERPRVSIVLLIEIAQQQCLAVKDSNFVLGNAQARGYPIVYCSDGFCELTNFFRAQIKHLSGNNTLPEYKVQEMKRSKFILLHYGIFKIGWDWLILLCTFYIAIIVPYNAAFYIVDGTEQRSTIVTDVIVEMLFIIDIILNFRTTYVSKSGQVVYEPKLIAINYIRGLFLLDLLAALPFDLLYASSVNTGTLIHLLKVARLLRLARLMQKLDHYSQYSFVVLTLLMAMFTVLAHWLACICAYISALYFTCTSLTSVGFGNVSPNTNAEKIFSIIAMLIGAIIQRMYSRRATYQSKTRDLKDFFCAHHIPKPLKQRMQEYFQTTWSLNNGDNEIETGFRTAAMPSISELEEQDETEDEPQKLKETGSVPSLINRDMSAFGRAYRSVHRASDGIPRLNEELQSLLTPKVATLPTTTDIQRDLERTRSSVEQLNRQVSQLTSDMGSLRDDVKSILNHLQSPPPAETMCYVSPNEQWSTESQHGLQQQQPQRSLADNCSVDGSVTPKHPPGGAGSSKKAVNFLPRLHFRSGRADSQKLRVTHENVCHESDELEDEPVSYGDNSATTGGGHCCVPDSEAGFVAPSSGQSRTVSTSDENPVVEQTNNLDEHSGPRSGRYGSESDISVFVDDKECSPTHHRRHLSFLTTDL</sequence>
<feature type="compositionally biased region" description="Polar residues" evidence="15">
    <location>
        <begin position="604"/>
        <end position="625"/>
    </location>
</feature>
<feature type="region of interest" description="Disordered" evidence="15">
    <location>
        <begin position="601"/>
        <end position="640"/>
    </location>
</feature>
<evidence type="ECO:0000256" key="4">
    <source>
        <dbReference type="ARBA" id="ARBA00022692"/>
    </source>
</evidence>
<dbReference type="Proteomes" id="UP001209878">
    <property type="component" value="Unassembled WGS sequence"/>
</dbReference>
<dbReference type="GO" id="GO:0034702">
    <property type="term" value="C:monoatomic ion channel complex"/>
    <property type="evidence" value="ECO:0007669"/>
    <property type="project" value="UniProtKB-KW"/>
</dbReference>
<dbReference type="GO" id="GO:0005886">
    <property type="term" value="C:plasma membrane"/>
    <property type="evidence" value="ECO:0007669"/>
    <property type="project" value="TreeGrafter"/>
</dbReference>
<comment type="caution">
    <text evidence="18">The sequence shown here is derived from an EMBL/GenBank/DDBJ whole genome shotgun (WGS) entry which is preliminary data.</text>
</comment>
<evidence type="ECO:0000256" key="13">
    <source>
        <dbReference type="ARBA" id="ARBA00034430"/>
    </source>
</evidence>
<feature type="domain" description="Ion transport" evidence="17">
    <location>
        <begin position="115"/>
        <end position="295"/>
    </location>
</feature>
<evidence type="ECO:0000256" key="8">
    <source>
        <dbReference type="ARBA" id="ARBA00022989"/>
    </source>
</evidence>
<feature type="transmembrane region" description="Helical" evidence="16">
    <location>
        <begin position="243"/>
        <end position="273"/>
    </location>
</feature>
<gene>
    <name evidence="18" type="ORF">NP493_658g01022</name>
</gene>
<comment type="catalytic activity">
    <reaction evidence="13">
        <text>K(+)(in) = K(+)(out)</text>
        <dbReference type="Rhea" id="RHEA:29463"/>
        <dbReference type="ChEBI" id="CHEBI:29103"/>
    </reaction>
</comment>
<evidence type="ECO:0000259" key="17">
    <source>
        <dbReference type="Pfam" id="PF00520"/>
    </source>
</evidence>
<dbReference type="GO" id="GO:0042391">
    <property type="term" value="P:regulation of membrane potential"/>
    <property type="evidence" value="ECO:0007669"/>
    <property type="project" value="TreeGrafter"/>
</dbReference>
<evidence type="ECO:0000256" key="16">
    <source>
        <dbReference type="SAM" id="Phobius"/>
    </source>
</evidence>
<keyword evidence="5" id="KW-0631">Potassium channel</keyword>
<proteinExistence type="predicted"/>
<dbReference type="PANTHER" id="PTHR10217">
    <property type="entry name" value="VOLTAGE AND LIGAND GATED POTASSIUM CHANNEL"/>
    <property type="match status" value="1"/>
</dbReference>
<feature type="transmembrane region" description="Helical" evidence="16">
    <location>
        <begin position="293"/>
        <end position="311"/>
    </location>
</feature>
<dbReference type="InterPro" id="IPR050818">
    <property type="entry name" value="KCNH_animal-type"/>
</dbReference>
<feature type="region of interest" description="Disordered" evidence="15">
    <location>
        <begin position="565"/>
        <end position="585"/>
    </location>
</feature>
<keyword evidence="10 16" id="KW-0472">Membrane</keyword>
<feature type="compositionally biased region" description="Polar residues" evidence="15">
    <location>
        <begin position="496"/>
        <end position="522"/>
    </location>
</feature>
<keyword evidence="14" id="KW-0175">Coiled coil</keyword>
<dbReference type="Gene3D" id="1.10.287.70">
    <property type="match status" value="1"/>
</dbReference>
<feature type="transmembrane region" description="Helical" evidence="16">
    <location>
        <begin position="205"/>
        <end position="223"/>
    </location>
</feature>
<keyword evidence="3" id="KW-0633">Potassium transport</keyword>
<keyword evidence="9" id="KW-0406">Ion transport</keyword>
<evidence type="ECO:0000313" key="18">
    <source>
        <dbReference type="EMBL" id="KAK2176547.1"/>
    </source>
</evidence>
<dbReference type="InterPro" id="IPR005821">
    <property type="entry name" value="Ion_trans_dom"/>
</dbReference>
<keyword evidence="4 16" id="KW-0812">Transmembrane</keyword>
<evidence type="ECO:0000256" key="3">
    <source>
        <dbReference type="ARBA" id="ARBA00022538"/>
    </source>
</evidence>
<keyword evidence="12" id="KW-0407">Ion channel</keyword>
<organism evidence="18 19">
    <name type="scientific">Ridgeia piscesae</name>
    <name type="common">Tubeworm</name>
    <dbReference type="NCBI Taxonomy" id="27915"/>
    <lineage>
        <taxon>Eukaryota</taxon>
        <taxon>Metazoa</taxon>
        <taxon>Spiralia</taxon>
        <taxon>Lophotrochozoa</taxon>
        <taxon>Annelida</taxon>
        <taxon>Polychaeta</taxon>
        <taxon>Sedentaria</taxon>
        <taxon>Canalipalpata</taxon>
        <taxon>Sabellida</taxon>
        <taxon>Siboglinidae</taxon>
        <taxon>Ridgeia</taxon>
    </lineage>
</organism>
<dbReference type="Pfam" id="PF00520">
    <property type="entry name" value="Ion_trans"/>
    <property type="match status" value="1"/>
</dbReference>
<feature type="region of interest" description="Disordered" evidence="15">
    <location>
        <begin position="1"/>
        <end position="20"/>
    </location>
</feature>
<dbReference type="Gene3D" id="1.10.1200.260">
    <property type="match status" value="1"/>
</dbReference>
<dbReference type="EMBL" id="JAODUO010000657">
    <property type="protein sequence ID" value="KAK2176547.1"/>
    <property type="molecule type" value="Genomic_DNA"/>
</dbReference>
<evidence type="ECO:0000256" key="14">
    <source>
        <dbReference type="SAM" id="Coils"/>
    </source>
</evidence>
<name>A0AAD9KS87_RIDPI</name>
<evidence type="ECO:0000256" key="11">
    <source>
        <dbReference type="ARBA" id="ARBA00023180"/>
    </source>
</evidence>
<dbReference type="AlphaFoldDB" id="A0AAD9KS87"/>
<keyword evidence="11" id="KW-0325">Glycoprotein</keyword>
<dbReference type="GO" id="GO:0005249">
    <property type="term" value="F:voltage-gated potassium channel activity"/>
    <property type="evidence" value="ECO:0007669"/>
    <property type="project" value="InterPro"/>
</dbReference>
<keyword evidence="8 16" id="KW-1133">Transmembrane helix</keyword>
<evidence type="ECO:0000256" key="5">
    <source>
        <dbReference type="ARBA" id="ARBA00022826"/>
    </source>
</evidence>
<keyword evidence="6" id="KW-0851">Voltage-gated channel</keyword>
<dbReference type="PANTHER" id="PTHR10217:SF637">
    <property type="entry name" value="EAG-LIKE K[+] CHANNEL, ISOFORM A"/>
    <property type="match status" value="1"/>
</dbReference>
<feature type="transmembrane region" description="Helical" evidence="16">
    <location>
        <begin position="103"/>
        <end position="128"/>
    </location>
</feature>
<keyword evidence="2" id="KW-0813">Transport</keyword>
<evidence type="ECO:0000256" key="6">
    <source>
        <dbReference type="ARBA" id="ARBA00022882"/>
    </source>
</evidence>
<protein>
    <recommendedName>
        <fullName evidence="17">Ion transport domain-containing protein</fullName>
    </recommendedName>
</protein>
<feature type="coiled-coil region" evidence="14">
    <location>
        <begin position="437"/>
        <end position="471"/>
    </location>
</feature>
<feature type="compositionally biased region" description="Basic and acidic residues" evidence="15">
    <location>
        <begin position="1"/>
        <end position="11"/>
    </location>
</feature>
<evidence type="ECO:0000256" key="1">
    <source>
        <dbReference type="ARBA" id="ARBA00004141"/>
    </source>
</evidence>
<evidence type="ECO:0000256" key="10">
    <source>
        <dbReference type="ARBA" id="ARBA00023136"/>
    </source>
</evidence>
<dbReference type="PRINTS" id="PR01463">
    <property type="entry name" value="EAGCHANLFMLY"/>
</dbReference>
<feature type="compositionally biased region" description="Acidic residues" evidence="15">
    <location>
        <begin position="371"/>
        <end position="380"/>
    </location>
</feature>
<keyword evidence="19" id="KW-1185">Reference proteome</keyword>
<dbReference type="InterPro" id="IPR003938">
    <property type="entry name" value="K_chnl_volt-dep_EAG/ELK/ERG"/>
</dbReference>
<evidence type="ECO:0000313" key="19">
    <source>
        <dbReference type="Proteomes" id="UP001209878"/>
    </source>
</evidence>
<feature type="region of interest" description="Disordered" evidence="15">
    <location>
        <begin position="370"/>
        <end position="389"/>
    </location>
</feature>
<evidence type="ECO:0000256" key="2">
    <source>
        <dbReference type="ARBA" id="ARBA00022448"/>
    </source>
</evidence>
<dbReference type="FunFam" id="1.10.1200.260:FF:000002">
    <property type="entry name" value="Potassium voltage-gated channel subfamily H member 8"/>
    <property type="match status" value="1"/>
</dbReference>
<comment type="subcellular location">
    <subcellularLocation>
        <location evidence="1">Membrane</location>
        <topology evidence="1">Multi-pass membrane protein</topology>
    </subcellularLocation>
</comment>
<evidence type="ECO:0000256" key="9">
    <source>
        <dbReference type="ARBA" id="ARBA00023065"/>
    </source>
</evidence>
<accession>A0AAD9KS87</accession>
<evidence type="ECO:0000256" key="15">
    <source>
        <dbReference type="SAM" id="MobiDB-lite"/>
    </source>
</evidence>
<keyword evidence="7" id="KW-0630">Potassium</keyword>
<evidence type="ECO:0000256" key="12">
    <source>
        <dbReference type="ARBA" id="ARBA00023303"/>
    </source>
</evidence>
<feature type="region of interest" description="Disordered" evidence="15">
    <location>
        <begin position="496"/>
        <end position="539"/>
    </location>
</feature>
<reference evidence="18" key="1">
    <citation type="journal article" date="2023" name="Mol. Biol. Evol.">
        <title>Third-Generation Sequencing Reveals the Adaptive Role of the Epigenome in Three Deep-Sea Polychaetes.</title>
        <authorList>
            <person name="Perez M."/>
            <person name="Aroh O."/>
            <person name="Sun Y."/>
            <person name="Lan Y."/>
            <person name="Juniper S.K."/>
            <person name="Young C.R."/>
            <person name="Angers B."/>
            <person name="Qian P.Y."/>
        </authorList>
    </citation>
    <scope>NUCLEOTIDE SEQUENCE</scope>
    <source>
        <strain evidence="18">R07B-5</strain>
    </source>
</reference>
<evidence type="ECO:0000256" key="7">
    <source>
        <dbReference type="ARBA" id="ARBA00022958"/>
    </source>
</evidence>
<dbReference type="SUPFAM" id="SSF81324">
    <property type="entry name" value="Voltage-gated potassium channels"/>
    <property type="match status" value="1"/>
</dbReference>